<proteinExistence type="predicted"/>
<evidence type="ECO:0000313" key="1">
    <source>
        <dbReference type="EMBL" id="CAG8829465.1"/>
    </source>
</evidence>
<feature type="non-terminal residue" evidence="1">
    <location>
        <position position="213"/>
    </location>
</feature>
<name>A0ACA9S7H1_9GLOM</name>
<accession>A0ACA9S7H1</accession>
<evidence type="ECO:0000313" key="2">
    <source>
        <dbReference type="Proteomes" id="UP000789920"/>
    </source>
</evidence>
<organism evidence="1 2">
    <name type="scientific">Racocetra persica</name>
    <dbReference type="NCBI Taxonomy" id="160502"/>
    <lineage>
        <taxon>Eukaryota</taxon>
        <taxon>Fungi</taxon>
        <taxon>Fungi incertae sedis</taxon>
        <taxon>Mucoromycota</taxon>
        <taxon>Glomeromycotina</taxon>
        <taxon>Glomeromycetes</taxon>
        <taxon>Diversisporales</taxon>
        <taxon>Gigasporaceae</taxon>
        <taxon>Racocetra</taxon>
    </lineage>
</organism>
<keyword evidence="2" id="KW-1185">Reference proteome</keyword>
<comment type="caution">
    <text evidence="1">The sequence shown here is derived from an EMBL/GenBank/DDBJ whole genome shotgun (WGS) entry which is preliminary data.</text>
</comment>
<protein>
    <submittedName>
        <fullName evidence="1">30491_t:CDS:1</fullName>
    </submittedName>
</protein>
<sequence length="213" mass="25042">MTVYEALKRLLLNLLIFQPKKNYDTFSYTMPVINIQNTQESKILFDWKVIPVQTDVTIEQFFSEFVENNILSEHLALVETIEAQCRNSKTTVNQGVDLESWIKKENGGWIGPDAAETIGKPFIQDLTNVLYFMGYNNLPNYKYAWLRFNVEELNEYSDCLLKYITHRWMTRLPFSNFLKELVTKLGEDLSKYAEYLLHKRAETAQNQEFSQPI</sequence>
<gene>
    <name evidence="1" type="ORF">RPERSI_LOCUS27508</name>
</gene>
<dbReference type="Proteomes" id="UP000789920">
    <property type="component" value="Unassembled WGS sequence"/>
</dbReference>
<dbReference type="EMBL" id="CAJVQC010097294">
    <property type="protein sequence ID" value="CAG8829465.1"/>
    <property type="molecule type" value="Genomic_DNA"/>
</dbReference>
<reference evidence="1" key="1">
    <citation type="submission" date="2021-06" db="EMBL/GenBank/DDBJ databases">
        <authorList>
            <person name="Kallberg Y."/>
            <person name="Tangrot J."/>
            <person name="Rosling A."/>
        </authorList>
    </citation>
    <scope>NUCLEOTIDE SEQUENCE</scope>
    <source>
        <strain evidence="1">MA461A</strain>
    </source>
</reference>